<gene>
    <name evidence="1" type="ORF">BDP27DRAFT_1370935</name>
</gene>
<evidence type="ECO:0000313" key="2">
    <source>
        <dbReference type="Proteomes" id="UP000772434"/>
    </source>
</evidence>
<organism evidence="1 2">
    <name type="scientific">Rhodocollybia butyracea</name>
    <dbReference type="NCBI Taxonomy" id="206335"/>
    <lineage>
        <taxon>Eukaryota</taxon>
        <taxon>Fungi</taxon>
        <taxon>Dikarya</taxon>
        <taxon>Basidiomycota</taxon>
        <taxon>Agaricomycotina</taxon>
        <taxon>Agaricomycetes</taxon>
        <taxon>Agaricomycetidae</taxon>
        <taxon>Agaricales</taxon>
        <taxon>Marasmiineae</taxon>
        <taxon>Omphalotaceae</taxon>
        <taxon>Rhodocollybia</taxon>
    </lineage>
</organism>
<evidence type="ECO:0000313" key="1">
    <source>
        <dbReference type="EMBL" id="KAF9059989.1"/>
    </source>
</evidence>
<accession>A0A9P5TZ78</accession>
<keyword evidence="2" id="KW-1185">Reference proteome</keyword>
<dbReference type="EMBL" id="JADNRY010000267">
    <property type="protein sequence ID" value="KAF9059989.1"/>
    <property type="molecule type" value="Genomic_DNA"/>
</dbReference>
<sequence>MPLVSVRKKSLHAAEQRVSRRLKKLRDKDNEIFNREEKIRDDKERLRIQEERLCIEKERLQSKEEALRIREERLQRFAPMFTASTLDLAKPVNQNKNCTSAVRHHFCTPSSSSEVKVLVLELAGEPSAESKSSQGFGAPPIDEIFYNIIIYPSLNTKCFETLARKLR</sequence>
<dbReference type="AlphaFoldDB" id="A0A9P5TZ78"/>
<proteinExistence type="predicted"/>
<protein>
    <submittedName>
        <fullName evidence="1">Uncharacterized protein</fullName>
    </submittedName>
</protein>
<comment type="caution">
    <text evidence="1">The sequence shown here is derived from an EMBL/GenBank/DDBJ whole genome shotgun (WGS) entry which is preliminary data.</text>
</comment>
<reference evidence="1" key="1">
    <citation type="submission" date="2020-11" db="EMBL/GenBank/DDBJ databases">
        <authorList>
            <consortium name="DOE Joint Genome Institute"/>
            <person name="Ahrendt S."/>
            <person name="Riley R."/>
            <person name="Andreopoulos W."/>
            <person name="Labutti K."/>
            <person name="Pangilinan J."/>
            <person name="Ruiz-Duenas F.J."/>
            <person name="Barrasa J.M."/>
            <person name="Sanchez-Garcia M."/>
            <person name="Camarero S."/>
            <person name="Miyauchi S."/>
            <person name="Serrano A."/>
            <person name="Linde D."/>
            <person name="Babiker R."/>
            <person name="Drula E."/>
            <person name="Ayuso-Fernandez I."/>
            <person name="Pacheco R."/>
            <person name="Padilla G."/>
            <person name="Ferreira P."/>
            <person name="Barriuso J."/>
            <person name="Kellner H."/>
            <person name="Castanera R."/>
            <person name="Alfaro M."/>
            <person name="Ramirez L."/>
            <person name="Pisabarro A.G."/>
            <person name="Kuo A."/>
            <person name="Tritt A."/>
            <person name="Lipzen A."/>
            <person name="He G."/>
            <person name="Yan M."/>
            <person name="Ng V."/>
            <person name="Cullen D."/>
            <person name="Martin F."/>
            <person name="Rosso M.-N."/>
            <person name="Henrissat B."/>
            <person name="Hibbett D."/>
            <person name="Martinez A.T."/>
            <person name="Grigoriev I.V."/>
        </authorList>
    </citation>
    <scope>NUCLEOTIDE SEQUENCE</scope>
    <source>
        <strain evidence="1">AH 40177</strain>
    </source>
</reference>
<dbReference type="Proteomes" id="UP000772434">
    <property type="component" value="Unassembled WGS sequence"/>
</dbReference>
<name>A0A9P5TZ78_9AGAR</name>